<comment type="subcellular location">
    <subcellularLocation>
        <location evidence="1">Cell membrane</location>
        <topology evidence="1">Single-pass type II membrane protein</topology>
    </subcellularLocation>
    <subcellularLocation>
        <location evidence="2">Secreted</location>
    </subcellularLocation>
</comment>
<dbReference type="AlphaFoldDB" id="A0A3Q4GSA5"/>
<accession>A0A3Q4GSA5</accession>
<keyword evidence="5" id="KW-0202">Cytokine</keyword>
<feature type="binding site" evidence="19">
    <location>
        <position position="234"/>
    </location>
    <ligand>
        <name>Zn(2+)</name>
        <dbReference type="ChEBI" id="CHEBI:29105"/>
        <note>ligand shared between all trimeric partners</note>
    </ligand>
</feature>
<keyword evidence="8" id="KW-0812">Transmembrane</keyword>
<evidence type="ECO:0000256" key="14">
    <source>
        <dbReference type="ARBA" id="ARBA00023136"/>
    </source>
</evidence>
<protein>
    <recommendedName>
        <fullName evidence="17">Tumor necrosis factor ligand superfamily member 10</fullName>
    </recommendedName>
    <alternativeName>
        <fullName evidence="18">TNF-related apoptosis-inducing ligand</fullName>
    </alternativeName>
</protein>
<name>A0A3Q4GSA5_NEOBR</name>
<dbReference type="PANTHER" id="PTHR11471">
    <property type="entry name" value="TUMOR NECROSIS FACTOR FAMILY MEMBER"/>
    <property type="match status" value="1"/>
</dbReference>
<dbReference type="GO" id="GO:0005164">
    <property type="term" value="F:tumor necrosis factor receptor binding"/>
    <property type="evidence" value="ECO:0007669"/>
    <property type="project" value="InterPro"/>
</dbReference>
<dbReference type="PANTHER" id="PTHR11471:SF27">
    <property type="entry name" value="TUMOR NECROSIS FACTOR LIGAND SUPERFAMILY MEMBER 10"/>
    <property type="match status" value="1"/>
</dbReference>
<keyword evidence="22" id="KW-1185">Reference proteome</keyword>
<keyword evidence="13" id="KW-1133">Transmembrane helix</keyword>
<dbReference type="GO" id="GO:0005615">
    <property type="term" value="C:extracellular space"/>
    <property type="evidence" value="ECO:0007669"/>
    <property type="project" value="UniProtKB-KW"/>
</dbReference>
<evidence type="ECO:0000256" key="17">
    <source>
        <dbReference type="ARBA" id="ARBA00074586"/>
    </source>
</evidence>
<feature type="domain" description="THD" evidence="20">
    <location>
        <begin position="118"/>
        <end position="284"/>
    </location>
</feature>
<dbReference type="InterPro" id="IPR021184">
    <property type="entry name" value="TNF_CS"/>
</dbReference>
<reference evidence="21" key="1">
    <citation type="submission" date="2025-08" db="UniProtKB">
        <authorList>
            <consortium name="Ensembl"/>
        </authorList>
    </citation>
    <scope>IDENTIFICATION</scope>
</reference>
<evidence type="ECO:0000256" key="2">
    <source>
        <dbReference type="ARBA" id="ARBA00004613"/>
    </source>
</evidence>
<dbReference type="GO" id="GO:0006915">
    <property type="term" value="P:apoptotic process"/>
    <property type="evidence" value="ECO:0007669"/>
    <property type="project" value="UniProtKB-KW"/>
</dbReference>
<reference evidence="21" key="2">
    <citation type="submission" date="2025-09" db="UniProtKB">
        <authorList>
            <consortium name="Ensembl"/>
        </authorList>
    </citation>
    <scope>IDENTIFICATION</scope>
</reference>
<evidence type="ECO:0000256" key="10">
    <source>
        <dbReference type="ARBA" id="ARBA00022723"/>
    </source>
</evidence>
<dbReference type="Proteomes" id="UP000261580">
    <property type="component" value="Unassembled WGS sequence"/>
</dbReference>
<comment type="similarity">
    <text evidence="3">Belongs to the tumor necrosis factor family.</text>
</comment>
<evidence type="ECO:0000256" key="8">
    <source>
        <dbReference type="ARBA" id="ARBA00022692"/>
    </source>
</evidence>
<evidence type="ECO:0000256" key="7">
    <source>
        <dbReference type="ARBA" id="ARBA00022553"/>
    </source>
</evidence>
<evidence type="ECO:0000256" key="13">
    <source>
        <dbReference type="ARBA" id="ARBA00022989"/>
    </source>
</evidence>
<evidence type="ECO:0000313" key="21">
    <source>
        <dbReference type="Ensembl" id="ENSNBRP00000011961.1"/>
    </source>
</evidence>
<evidence type="ECO:0000256" key="15">
    <source>
        <dbReference type="ARBA" id="ARBA00055277"/>
    </source>
</evidence>
<dbReference type="SMART" id="SM00207">
    <property type="entry name" value="TNF"/>
    <property type="match status" value="1"/>
</dbReference>
<keyword evidence="10 19" id="KW-0479">Metal-binding</keyword>
<dbReference type="InterPro" id="IPR017355">
    <property type="entry name" value="TNF_ligand_10/11"/>
</dbReference>
<dbReference type="FunFam" id="2.60.120.40:FF:000014">
    <property type="entry name" value="Tumor necrosis factor ligand superfamily member"/>
    <property type="match status" value="1"/>
</dbReference>
<dbReference type="GO" id="GO:0006955">
    <property type="term" value="P:immune response"/>
    <property type="evidence" value="ECO:0007669"/>
    <property type="project" value="InterPro"/>
</dbReference>
<dbReference type="OMA" id="TMQDSFS"/>
<keyword evidence="14" id="KW-0472">Membrane</keyword>
<keyword evidence="4" id="KW-1003">Cell membrane</keyword>
<keyword evidence="12" id="KW-0735">Signal-anchor</keyword>
<dbReference type="STRING" id="32507.ENSNBRP00000011961"/>
<evidence type="ECO:0000256" key="3">
    <source>
        <dbReference type="ARBA" id="ARBA00008670"/>
    </source>
</evidence>
<sequence length="285" mass="31820">MAMSISVQSLGLILLAAVLLQTIAVAVSFMYFNKVLNTMQESFSRSSMSCLVNPNLNFLDAAEKKSDPCWQVTQQVHYYLKKNYTIQCQSHCRAWLLTLKMSHVYSVSFFTGVSLPKVGAHVTGVVSSAEPPNSETVPGLRSSKGYLGERIREWEGQRGLSFLQNIELRGGELLVPRAGLYYIYAQTYFKLPSMGEMDGETREEQGAQLVQYIYKKMSSYTAPILLMKSIRSVCWPRGQEPGLFSLHQAGTAFLQPADRLFITVSNASVIEMDGRANYFGAFLVS</sequence>
<evidence type="ECO:0000256" key="4">
    <source>
        <dbReference type="ARBA" id="ARBA00022475"/>
    </source>
</evidence>
<organism evidence="21 22">
    <name type="scientific">Neolamprologus brichardi</name>
    <name type="common">Fairy cichlid</name>
    <name type="synonym">Lamprologus brichardi</name>
    <dbReference type="NCBI Taxonomy" id="32507"/>
    <lineage>
        <taxon>Eukaryota</taxon>
        <taxon>Metazoa</taxon>
        <taxon>Chordata</taxon>
        <taxon>Craniata</taxon>
        <taxon>Vertebrata</taxon>
        <taxon>Euteleostomi</taxon>
        <taxon>Actinopterygii</taxon>
        <taxon>Neopterygii</taxon>
        <taxon>Teleostei</taxon>
        <taxon>Neoteleostei</taxon>
        <taxon>Acanthomorphata</taxon>
        <taxon>Ovalentaria</taxon>
        <taxon>Cichlomorphae</taxon>
        <taxon>Cichliformes</taxon>
        <taxon>Cichlidae</taxon>
        <taxon>African cichlids</taxon>
        <taxon>Pseudocrenilabrinae</taxon>
        <taxon>Lamprologini</taxon>
        <taxon>Neolamprologus</taxon>
    </lineage>
</organism>
<keyword evidence="9" id="KW-0053">Apoptosis</keyword>
<dbReference type="InterPro" id="IPR008983">
    <property type="entry name" value="Tumour_necrosis_fac-like_dom"/>
</dbReference>
<evidence type="ECO:0000256" key="16">
    <source>
        <dbReference type="ARBA" id="ARBA00063957"/>
    </source>
</evidence>
<evidence type="ECO:0000256" key="19">
    <source>
        <dbReference type="PIRSR" id="PIRSR038013-50"/>
    </source>
</evidence>
<keyword evidence="7" id="KW-0597">Phosphoprotein</keyword>
<dbReference type="GO" id="GO:0005886">
    <property type="term" value="C:plasma membrane"/>
    <property type="evidence" value="ECO:0007669"/>
    <property type="project" value="UniProtKB-SubCell"/>
</dbReference>
<dbReference type="Ensembl" id="ENSNBRT00000012298.1">
    <property type="protein sequence ID" value="ENSNBRP00000011961.1"/>
    <property type="gene ID" value="ENSNBRG00000009317.1"/>
</dbReference>
<keyword evidence="6" id="KW-0964">Secreted</keyword>
<keyword evidence="11 19" id="KW-0862">Zinc</keyword>
<proteinExistence type="inferred from homology"/>
<comment type="subunit">
    <text evidence="16">Homotrimer. One TNFSF10 homotrimer interacts with three TNFSF10A mononers. One TNFSF10 homotrimer interacts with three TNFSF10B mononers.</text>
</comment>
<dbReference type="PIRSF" id="PIRSF038013">
    <property type="entry name" value="TNF10_TNF11"/>
    <property type="match status" value="1"/>
</dbReference>
<dbReference type="CDD" id="cd00184">
    <property type="entry name" value="TNF"/>
    <property type="match status" value="1"/>
</dbReference>
<evidence type="ECO:0000256" key="11">
    <source>
        <dbReference type="ARBA" id="ARBA00022833"/>
    </source>
</evidence>
<dbReference type="PROSITE" id="PS50049">
    <property type="entry name" value="THD_2"/>
    <property type="match status" value="1"/>
</dbReference>
<dbReference type="PROSITE" id="PS00251">
    <property type="entry name" value="THD_1"/>
    <property type="match status" value="1"/>
</dbReference>
<evidence type="ECO:0000256" key="9">
    <source>
        <dbReference type="ARBA" id="ARBA00022703"/>
    </source>
</evidence>
<evidence type="ECO:0000256" key="6">
    <source>
        <dbReference type="ARBA" id="ARBA00022525"/>
    </source>
</evidence>
<dbReference type="Gene3D" id="2.60.120.40">
    <property type="match status" value="1"/>
</dbReference>
<evidence type="ECO:0000256" key="12">
    <source>
        <dbReference type="ARBA" id="ARBA00022968"/>
    </source>
</evidence>
<dbReference type="InterPro" id="IPR006052">
    <property type="entry name" value="TNF_dom"/>
</dbReference>
<comment type="function">
    <text evidence="15">Cytokine that binds to TNFRSF10A/TRAILR1, TNFRSF10B/TRAILR2, TNFRSF10C/TRAILR3, TNFRSF10D/TRAILR4 and possibly also to TNFRSF11B/OPG. Induces apoptosis. Its activity may be modulated by binding to the decoy receptors TNFRSF10C/TRAILR3, TNFRSF10D/TRAILR4 and TNFRSF11B/OPG that cannot induce apoptosis.</text>
</comment>
<dbReference type="GeneTree" id="ENSGT01130000278318"/>
<dbReference type="SUPFAM" id="SSF49842">
    <property type="entry name" value="TNF-like"/>
    <property type="match status" value="1"/>
</dbReference>
<dbReference type="GO" id="GO:0046872">
    <property type="term" value="F:metal ion binding"/>
    <property type="evidence" value="ECO:0007669"/>
    <property type="project" value="UniProtKB-KW"/>
</dbReference>
<evidence type="ECO:0000256" key="5">
    <source>
        <dbReference type="ARBA" id="ARBA00022514"/>
    </source>
</evidence>
<dbReference type="Pfam" id="PF00229">
    <property type="entry name" value="TNF"/>
    <property type="match status" value="1"/>
</dbReference>
<evidence type="ECO:0000256" key="1">
    <source>
        <dbReference type="ARBA" id="ARBA00004401"/>
    </source>
</evidence>
<evidence type="ECO:0000259" key="20">
    <source>
        <dbReference type="PROSITE" id="PS50049"/>
    </source>
</evidence>
<dbReference type="GO" id="GO:0005125">
    <property type="term" value="F:cytokine activity"/>
    <property type="evidence" value="ECO:0007669"/>
    <property type="project" value="UniProtKB-KW"/>
</dbReference>
<evidence type="ECO:0000313" key="22">
    <source>
        <dbReference type="Proteomes" id="UP000261580"/>
    </source>
</evidence>
<evidence type="ECO:0000256" key="18">
    <source>
        <dbReference type="ARBA" id="ARBA00083215"/>
    </source>
</evidence>
<dbReference type="Bgee" id="ENSNBRG00000009317">
    <property type="expression patterns" value="Expressed in skeletal muscle tissue"/>
</dbReference>
<dbReference type="GO" id="GO:2001238">
    <property type="term" value="P:positive regulation of extrinsic apoptotic signaling pathway"/>
    <property type="evidence" value="ECO:0007669"/>
    <property type="project" value="UniProtKB-ARBA"/>
</dbReference>